<keyword evidence="3" id="KW-1185">Reference proteome</keyword>
<gene>
    <name evidence="2" type="ORF">BDV37DRAFT_267131</name>
</gene>
<feature type="compositionally biased region" description="Polar residues" evidence="1">
    <location>
        <begin position="44"/>
        <end position="64"/>
    </location>
</feature>
<dbReference type="RefSeq" id="XP_031934228.1">
    <property type="nucleotide sequence ID" value="XM_032083985.1"/>
</dbReference>
<accession>A0A5N7CSJ7</accession>
<dbReference type="Proteomes" id="UP000325579">
    <property type="component" value="Unassembled WGS sequence"/>
</dbReference>
<evidence type="ECO:0000313" key="3">
    <source>
        <dbReference type="Proteomes" id="UP000325579"/>
    </source>
</evidence>
<name>A0A5N7CSJ7_9EURO</name>
<feature type="region of interest" description="Disordered" evidence="1">
    <location>
        <begin position="41"/>
        <end position="64"/>
    </location>
</feature>
<organism evidence="2 3">
    <name type="scientific">Aspergillus pseudonomiae</name>
    <dbReference type="NCBI Taxonomy" id="1506151"/>
    <lineage>
        <taxon>Eukaryota</taxon>
        <taxon>Fungi</taxon>
        <taxon>Dikarya</taxon>
        <taxon>Ascomycota</taxon>
        <taxon>Pezizomycotina</taxon>
        <taxon>Eurotiomycetes</taxon>
        <taxon>Eurotiomycetidae</taxon>
        <taxon>Eurotiales</taxon>
        <taxon>Aspergillaceae</taxon>
        <taxon>Aspergillus</taxon>
        <taxon>Aspergillus subgen. Circumdati</taxon>
    </lineage>
</organism>
<sequence length="64" mass="7163">MESSRRHNPWDQTSDTPNGIKPATRLVGSSQRYTWGIKPATRLMRSTSDTPNEIESTTQPMGSN</sequence>
<dbReference type="EMBL" id="ML736953">
    <property type="protein sequence ID" value="KAE8396909.1"/>
    <property type="molecule type" value="Genomic_DNA"/>
</dbReference>
<reference evidence="2 3" key="1">
    <citation type="submission" date="2019-04" db="EMBL/GenBank/DDBJ databases">
        <authorList>
            <consortium name="DOE Joint Genome Institute"/>
            <person name="Mondo S."/>
            <person name="Kjaerbolling I."/>
            <person name="Vesth T."/>
            <person name="Frisvad J.C."/>
            <person name="Nybo J.L."/>
            <person name="Theobald S."/>
            <person name="Kildgaard S."/>
            <person name="Isbrandt T."/>
            <person name="Kuo A."/>
            <person name="Sato A."/>
            <person name="Lyhne E.K."/>
            <person name="Kogle M.E."/>
            <person name="Wiebenga A."/>
            <person name="Kun R.S."/>
            <person name="Lubbers R.J."/>
            <person name="Makela M.R."/>
            <person name="Barry K."/>
            <person name="Chovatia M."/>
            <person name="Clum A."/>
            <person name="Daum C."/>
            <person name="Haridas S."/>
            <person name="He G."/>
            <person name="LaButti K."/>
            <person name="Lipzen A."/>
            <person name="Riley R."/>
            <person name="Salamov A."/>
            <person name="Simmons B.A."/>
            <person name="Magnuson J.K."/>
            <person name="Henrissat B."/>
            <person name="Mortensen U.H."/>
            <person name="Larsen T.O."/>
            <person name="Devries R.P."/>
            <person name="Grigoriev I.V."/>
            <person name="Machida M."/>
            <person name="Baker S.E."/>
            <person name="Andersen M.R."/>
            <person name="Cantor M.N."/>
            <person name="Hua S.X."/>
        </authorList>
    </citation>
    <scope>NUCLEOTIDE SEQUENCE [LARGE SCALE GENOMIC DNA]</scope>
    <source>
        <strain evidence="2 3">CBS 119388</strain>
    </source>
</reference>
<protein>
    <submittedName>
        <fullName evidence="2">Uncharacterized protein</fullName>
    </submittedName>
</protein>
<feature type="region of interest" description="Disordered" evidence="1">
    <location>
        <begin position="1"/>
        <end position="25"/>
    </location>
</feature>
<dbReference type="GeneID" id="43668676"/>
<proteinExistence type="predicted"/>
<evidence type="ECO:0000256" key="1">
    <source>
        <dbReference type="SAM" id="MobiDB-lite"/>
    </source>
</evidence>
<dbReference type="AlphaFoldDB" id="A0A5N7CSJ7"/>
<evidence type="ECO:0000313" key="2">
    <source>
        <dbReference type="EMBL" id="KAE8396909.1"/>
    </source>
</evidence>